<dbReference type="CDD" id="cd00093">
    <property type="entry name" value="HTH_XRE"/>
    <property type="match status" value="1"/>
</dbReference>
<evidence type="ECO:0000313" key="2">
    <source>
        <dbReference type="EMBL" id="GAA2228959.1"/>
    </source>
</evidence>
<name>A0ABN3DEL8_9MICO</name>
<dbReference type="SMART" id="SM00530">
    <property type="entry name" value="HTH_XRE"/>
    <property type="match status" value="1"/>
</dbReference>
<organism evidence="2 3">
    <name type="scientific">Herbiconiux moechotypicola</name>
    <dbReference type="NCBI Taxonomy" id="637393"/>
    <lineage>
        <taxon>Bacteria</taxon>
        <taxon>Bacillati</taxon>
        <taxon>Actinomycetota</taxon>
        <taxon>Actinomycetes</taxon>
        <taxon>Micrococcales</taxon>
        <taxon>Microbacteriaceae</taxon>
        <taxon>Herbiconiux</taxon>
    </lineage>
</organism>
<dbReference type="Pfam" id="PF13560">
    <property type="entry name" value="HTH_31"/>
    <property type="match status" value="1"/>
</dbReference>
<gene>
    <name evidence="2" type="ORF">GCM10009851_11850</name>
</gene>
<protein>
    <recommendedName>
        <fullName evidence="1">HTH cro/C1-type domain-containing protein</fullName>
    </recommendedName>
</protein>
<proteinExistence type="predicted"/>
<sequence length="747" mass="80628">MMAEHTQVSALVRAARQEAELTLEDLSERSGVSVRGLSDIERGVSRTPRRSTLEAIGQGLGLSDDQTRALVLSVRQALAADASLAAAPRPHRLLDFTGRDTELEVLGAMMVEPAAVIVLTGAGGFGKTSLALEAMARRSPDGFAFLDLGGTGRVPLTPLETVQRVLKQLDDELAEPPGALDEAIARWQVVAESTGASVLLDNVASEDQARPLLAANSRGPIVLTSRRTVAGITASGRLHVDSLPTESSTQLLERIIPSQQRTADAVAELVQLCHGVPLALRIAGNRVASRPQSSVADYVERMRSEERRLALLVAGDRSVEAAFALSYDELDPGGAKVFRALAMIEGPTFDPGIAAAAAECSLSEAENHLEGLVDLGLLEVRQGGRYRLHDLLRVFATSRLRLESTPEQVRDAQDRLSYWLVRSLLEVVAADSTGVEIPEEWDVFAVEGWAPPADRLAQRRWVFGQAEHWWPALTRVAGEGDLHAPVLVSRAMRAHVGRHEWNRWHELNELARASAERLGTPTLVAEADCALVWTSMTERGDPVSAQRYALEALAIATAEDDTYLSARSGFLYAWARAYTGQLETVLDHLDAAIEGYAEAGALADRRQARTVRGMVYRLVGRPEESAAELLAVLSELPAEEQPHEEFGDSFSRTTALEELANTSVVLGDSEAAVGWAERFLGVMEPLGSDVLTARAGITLSRALLSAGRAADARALLEKVEATLSLYPGNGHVAIMMLDVVELRDRLG</sequence>
<comment type="caution">
    <text evidence="2">The sequence shown here is derived from an EMBL/GenBank/DDBJ whole genome shotgun (WGS) entry which is preliminary data.</text>
</comment>
<dbReference type="PANTHER" id="PTHR47691:SF3">
    <property type="entry name" value="HTH-TYPE TRANSCRIPTIONAL REGULATOR RV0890C-RELATED"/>
    <property type="match status" value="1"/>
</dbReference>
<evidence type="ECO:0000313" key="3">
    <source>
        <dbReference type="Proteomes" id="UP001500929"/>
    </source>
</evidence>
<dbReference type="InterPro" id="IPR011990">
    <property type="entry name" value="TPR-like_helical_dom_sf"/>
</dbReference>
<keyword evidence="3" id="KW-1185">Reference proteome</keyword>
<dbReference type="RefSeq" id="WP_259478692.1">
    <property type="nucleotide sequence ID" value="NZ_BAAAQY010000003.1"/>
</dbReference>
<dbReference type="PROSITE" id="PS50943">
    <property type="entry name" value="HTH_CROC1"/>
    <property type="match status" value="1"/>
</dbReference>
<dbReference type="Gene3D" id="3.40.50.300">
    <property type="entry name" value="P-loop containing nucleotide triphosphate hydrolases"/>
    <property type="match status" value="1"/>
</dbReference>
<accession>A0ABN3DEL8</accession>
<dbReference type="Gene3D" id="1.25.40.10">
    <property type="entry name" value="Tetratricopeptide repeat domain"/>
    <property type="match status" value="1"/>
</dbReference>
<dbReference type="EMBL" id="BAAAQY010000003">
    <property type="protein sequence ID" value="GAA2228959.1"/>
    <property type="molecule type" value="Genomic_DNA"/>
</dbReference>
<dbReference type="Gene3D" id="1.10.260.40">
    <property type="entry name" value="lambda repressor-like DNA-binding domains"/>
    <property type="match status" value="1"/>
</dbReference>
<dbReference type="PRINTS" id="PR00364">
    <property type="entry name" value="DISEASERSIST"/>
</dbReference>
<dbReference type="InterPro" id="IPR027417">
    <property type="entry name" value="P-loop_NTPase"/>
</dbReference>
<evidence type="ECO:0000259" key="1">
    <source>
        <dbReference type="PROSITE" id="PS50943"/>
    </source>
</evidence>
<dbReference type="SUPFAM" id="SSF48452">
    <property type="entry name" value="TPR-like"/>
    <property type="match status" value="2"/>
</dbReference>
<dbReference type="Proteomes" id="UP001500929">
    <property type="component" value="Unassembled WGS sequence"/>
</dbReference>
<reference evidence="2 3" key="1">
    <citation type="journal article" date="2019" name="Int. J. Syst. Evol. Microbiol.">
        <title>The Global Catalogue of Microorganisms (GCM) 10K type strain sequencing project: providing services to taxonomists for standard genome sequencing and annotation.</title>
        <authorList>
            <consortium name="The Broad Institute Genomics Platform"/>
            <consortium name="The Broad Institute Genome Sequencing Center for Infectious Disease"/>
            <person name="Wu L."/>
            <person name="Ma J."/>
        </authorList>
    </citation>
    <scope>NUCLEOTIDE SEQUENCE [LARGE SCALE GENOMIC DNA]</scope>
    <source>
        <strain evidence="2 3">JCM 16117</strain>
    </source>
</reference>
<dbReference type="InterPro" id="IPR001387">
    <property type="entry name" value="Cro/C1-type_HTH"/>
</dbReference>
<dbReference type="InterPro" id="IPR010982">
    <property type="entry name" value="Lambda_DNA-bd_dom_sf"/>
</dbReference>
<dbReference type="SUPFAM" id="SSF52540">
    <property type="entry name" value="P-loop containing nucleoside triphosphate hydrolases"/>
    <property type="match status" value="1"/>
</dbReference>
<feature type="domain" description="HTH cro/C1-type" evidence="1">
    <location>
        <begin position="12"/>
        <end position="66"/>
    </location>
</feature>
<dbReference type="PANTHER" id="PTHR47691">
    <property type="entry name" value="REGULATOR-RELATED"/>
    <property type="match status" value="1"/>
</dbReference>
<dbReference type="SUPFAM" id="SSF47413">
    <property type="entry name" value="lambda repressor-like DNA-binding domains"/>
    <property type="match status" value="1"/>
</dbReference>